<dbReference type="Proteomes" id="UP000244892">
    <property type="component" value="Chromosome"/>
</dbReference>
<dbReference type="OrthoDB" id="9810816at2"/>
<evidence type="ECO:0000259" key="7">
    <source>
        <dbReference type="Pfam" id="PF07195"/>
    </source>
</evidence>
<comment type="similarity">
    <text evidence="1 5">Belongs to the FliD family.</text>
</comment>
<dbReference type="RefSeq" id="WP_109037309.1">
    <property type="nucleotide sequence ID" value="NZ_CP029210.1"/>
</dbReference>
<keyword evidence="4 5" id="KW-0975">Bacterial flagellum</keyword>
<feature type="domain" description="Flagellar hook-associated protein 2 C-terminal" evidence="7">
    <location>
        <begin position="237"/>
        <end position="377"/>
    </location>
</feature>
<evidence type="ECO:0000313" key="9">
    <source>
        <dbReference type="Proteomes" id="UP000244892"/>
    </source>
</evidence>
<comment type="subcellular location">
    <subcellularLocation>
        <location evidence="5">Secreted</location>
    </subcellularLocation>
    <subcellularLocation>
        <location evidence="5">Bacterial flagellum</location>
    </subcellularLocation>
</comment>
<evidence type="ECO:0000256" key="3">
    <source>
        <dbReference type="ARBA" id="ARBA00023054"/>
    </source>
</evidence>
<dbReference type="GO" id="GO:0009421">
    <property type="term" value="C:bacterial-type flagellum filament cap"/>
    <property type="evidence" value="ECO:0007669"/>
    <property type="project" value="InterPro"/>
</dbReference>
<keyword evidence="3" id="KW-0175">Coiled coil</keyword>
<keyword evidence="5" id="KW-0964">Secreted</keyword>
<accession>A0A2U8FTD5</accession>
<dbReference type="GO" id="GO:0071973">
    <property type="term" value="P:bacterial-type flagellum-dependent cell motility"/>
    <property type="evidence" value="ECO:0007669"/>
    <property type="project" value="TreeGrafter"/>
</dbReference>
<dbReference type="InterPro" id="IPR010809">
    <property type="entry name" value="FliD_C"/>
</dbReference>
<dbReference type="InterPro" id="IPR003481">
    <property type="entry name" value="FliD_N"/>
</dbReference>
<dbReference type="GO" id="GO:0007155">
    <property type="term" value="P:cell adhesion"/>
    <property type="evidence" value="ECO:0007669"/>
    <property type="project" value="InterPro"/>
</dbReference>
<dbReference type="PANTHER" id="PTHR30288:SF0">
    <property type="entry name" value="FLAGELLAR HOOK-ASSOCIATED PROTEIN 2"/>
    <property type="match status" value="1"/>
</dbReference>
<evidence type="ECO:0000256" key="2">
    <source>
        <dbReference type="ARBA" id="ARBA00011255"/>
    </source>
</evidence>
<evidence type="ECO:0000256" key="4">
    <source>
        <dbReference type="ARBA" id="ARBA00023143"/>
    </source>
</evidence>
<name>A0A2U8FTD5_9BURK</name>
<reference evidence="8 9" key="1">
    <citation type="submission" date="2018-05" db="EMBL/GenBank/DDBJ databases">
        <title>complete genome sequence of Aquabacterium olei NBRC 110486.</title>
        <authorList>
            <person name="Tang B."/>
            <person name="Chang J."/>
            <person name="Zhang L."/>
            <person name="Yang H."/>
        </authorList>
    </citation>
    <scope>NUCLEOTIDE SEQUENCE [LARGE SCALE GENOMIC DNA]</scope>
    <source>
        <strain evidence="8 9">NBRC 110486</strain>
    </source>
</reference>
<evidence type="ECO:0000259" key="6">
    <source>
        <dbReference type="Pfam" id="PF02465"/>
    </source>
</evidence>
<evidence type="ECO:0000256" key="1">
    <source>
        <dbReference type="ARBA" id="ARBA00009764"/>
    </source>
</evidence>
<evidence type="ECO:0000256" key="5">
    <source>
        <dbReference type="RuleBase" id="RU362066"/>
    </source>
</evidence>
<organism evidence="8 9">
    <name type="scientific">Aquabacterium olei</name>
    <dbReference type="NCBI Taxonomy" id="1296669"/>
    <lineage>
        <taxon>Bacteria</taxon>
        <taxon>Pseudomonadati</taxon>
        <taxon>Pseudomonadota</taxon>
        <taxon>Betaproteobacteria</taxon>
        <taxon>Burkholderiales</taxon>
        <taxon>Aquabacterium</taxon>
    </lineage>
</organism>
<proteinExistence type="inferred from homology"/>
<dbReference type="EMBL" id="CP029210">
    <property type="protein sequence ID" value="AWI54313.1"/>
    <property type="molecule type" value="Genomic_DNA"/>
</dbReference>
<dbReference type="AlphaFoldDB" id="A0A2U8FTD5"/>
<comment type="function">
    <text evidence="5">Required for morphogenesis and for the elongation of the flagellar filament by facilitating polymerization of the flagellin monomers at the tip of growing filament. Forms a capping structure, which prevents flagellin subunits (transported through the central channel of the flagellum) from leaking out without polymerization at the distal end.</text>
</comment>
<dbReference type="Pfam" id="PF07195">
    <property type="entry name" value="FliD_C"/>
    <property type="match status" value="1"/>
</dbReference>
<dbReference type="InterPro" id="IPR040026">
    <property type="entry name" value="FliD"/>
</dbReference>
<keyword evidence="9" id="KW-1185">Reference proteome</keyword>
<dbReference type="Pfam" id="PF02465">
    <property type="entry name" value="FliD_N"/>
    <property type="match status" value="1"/>
</dbReference>
<dbReference type="GO" id="GO:0009424">
    <property type="term" value="C:bacterial-type flagellum hook"/>
    <property type="evidence" value="ECO:0007669"/>
    <property type="project" value="UniProtKB-UniRule"/>
</dbReference>
<dbReference type="PANTHER" id="PTHR30288">
    <property type="entry name" value="FLAGELLAR CAP/ASSEMBLY PROTEIN FLID"/>
    <property type="match status" value="1"/>
</dbReference>
<dbReference type="GO" id="GO:0005576">
    <property type="term" value="C:extracellular region"/>
    <property type="evidence" value="ECO:0007669"/>
    <property type="project" value="UniProtKB-SubCell"/>
</dbReference>
<evidence type="ECO:0000313" key="8">
    <source>
        <dbReference type="EMBL" id="AWI54313.1"/>
    </source>
</evidence>
<dbReference type="KEGG" id="aon:DEH84_13430"/>
<sequence>MASVQLTGSVPQPSVPVAVGVLSGAEKLLDTPSPASSGADVDTRLSADGQLQSTLAALQDALHKLASPQTWLATRARSSDPDAVSAVSDAGARPGQYAVKVTQLAQGQVSSFSSLSTPVALAVMHVESGKWDAAQSTFATNPNWPKASITFGPKDTSMEEVRDRINAAGVGVLATVVSDATGTRLILRSTGTGVMQGFRTTAESTSGARASEQMPMDDAAVQALASGWGSVRLEQPARDAQIEVDGQSVNSADGTAFHAQTGLYLRANQVTERAITVTVEPDLSAMQEGVQRVASAFNALREQLESPEAANLSRERTEGAHALLDAVAKVVNGARGGSSPRLSEFGISLDTSGRMALNNDVLAQSLSQSPDRLRDLLKLNALNAPPLDHVEVPVAPDARVEAGSPSSAIARQRWLSQYRLDEFVSA</sequence>
<protein>
    <recommendedName>
        <fullName evidence="5">Flagellar hook-associated protein 2</fullName>
        <shortName evidence="5">HAP2</shortName>
    </recommendedName>
    <alternativeName>
        <fullName evidence="5">Flagellar cap protein</fullName>
    </alternativeName>
</protein>
<comment type="subunit">
    <text evidence="2 5">Homopentamer.</text>
</comment>
<feature type="domain" description="Flagellar hook-associated protein 2 N-terminal" evidence="6">
    <location>
        <begin position="40"/>
        <end position="108"/>
    </location>
</feature>
<gene>
    <name evidence="8" type="ORF">DEH84_13430</name>
</gene>